<keyword evidence="1" id="KW-0677">Repeat</keyword>
<evidence type="ECO:0000313" key="4">
    <source>
        <dbReference type="Proteomes" id="UP001177140"/>
    </source>
</evidence>
<gene>
    <name evidence="3" type="ORF">MKW94_005548</name>
</gene>
<dbReference type="Pfam" id="PF03107">
    <property type="entry name" value="C1_2"/>
    <property type="match status" value="2"/>
</dbReference>
<dbReference type="Proteomes" id="UP001177140">
    <property type="component" value="Unassembled WGS sequence"/>
</dbReference>
<feature type="domain" description="DC1" evidence="2">
    <location>
        <begin position="69"/>
        <end position="118"/>
    </location>
</feature>
<protein>
    <recommendedName>
        <fullName evidence="2">DC1 domain-containing protein</fullName>
    </recommendedName>
</protein>
<dbReference type="InterPro" id="IPR004146">
    <property type="entry name" value="DC1"/>
</dbReference>
<proteinExistence type="predicted"/>
<dbReference type="EMBL" id="JAJJMA010115070">
    <property type="protein sequence ID" value="MCL7031723.1"/>
    <property type="molecule type" value="Genomic_DNA"/>
</dbReference>
<dbReference type="PANTHER" id="PTHR46288:SF80">
    <property type="entry name" value="CYSTEINE_HISTIDINE-RICH C1 DOMAIN FAMILY PROTEIN"/>
    <property type="match status" value="1"/>
</dbReference>
<reference evidence="3" key="1">
    <citation type="submission" date="2022-03" db="EMBL/GenBank/DDBJ databases">
        <title>A functionally conserved STORR gene fusion in Papaver species that diverged 16.8 million years ago.</title>
        <authorList>
            <person name="Catania T."/>
        </authorList>
    </citation>
    <scope>NUCLEOTIDE SEQUENCE</scope>
    <source>
        <strain evidence="3">S-191538</strain>
    </source>
</reference>
<evidence type="ECO:0000256" key="1">
    <source>
        <dbReference type="ARBA" id="ARBA00022737"/>
    </source>
</evidence>
<dbReference type="SUPFAM" id="SSF57889">
    <property type="entry name" value="Cysteine-rich domain"/>
    <property type="match status" value="1"/>
</dbReference>
<name>A0AA41SDW9_PAPNU</name>
<comment type="caution">
    <text evidence="3">The sequence shown here is derived from an EMBL/GenBank/DDBJ whole genome shotgun (WGS) entry which is preliminary data.</text>
</comment>
<organism evidence="3 4">
    <name type="scientific">Papaver nudicaule</name>
    <name type="common">Iceland poppy</name>
    <dbReference type="NCBI Taxonomy" id="74823"/>
    <lineage>
        <taxon>Eukaryota</taxon>
        <taxon>Viridiplantae</taxon>
        <taxon>Streptophyta</taxon>
        <taxon>Embryophyta</taxon>
        <taxon>Tracheophyta</taxon>
        <taxon>Spermatophyta</taxon>
        <taxon>Magnoliopsida</taxon>
        <taxon>Ranunculales</taxon>
        <taxon>Papaveraceae</taxon>
        <taxon>Papaveroideae</taxon>
        <taxon>Papaver</taxon>
    </lineage>
</organism>
<dbReference type="InterPro" id="IPR046349">
    <property type="entry name" value="C1-like_sf"/>
</dbReference>
<dbReference type="PANTHER" id="PTHR46288">
    <property type="entry name" value="PHORBOL-ESTER/DAG-TYPE DOMAIN-CONTAINING PROTEIN"/>
    <property type="match status" value="1"/>
</dbReference>
<dbReference type="AlphaFoldDB" id="A0AA41SDW9"/>
<evidence type="ECO:0000259" key="2">
    <source>
        <dbReference type="Pfam" id="PF03107"/>
    </source>
</evidence>
<keyword evidence="4" id="KW-1185">Reference proteome</keyword>
<evidence type="ECO:0000313" key="3">
    <source>
        <dbReference type="EMBL" id="MCL7031723.1"/>
    </source>
</evidence>
<feature type="domain" description="DC1" evidence="2">
    <location>
        <begin position="12"/>
        <end position="60"/>
    </location>
</feature>
<accession>A0AA41SDW9</accession>
<sequence length="320" mass="34708">MAPHHPSLINHPCHSKHPLSLLSAAPYPDGIFNCDACNRSDTGFCYHCKECNVDLHIHCASLPLSLNHNSHPQHPLSLTFLIPYPTNDFSCDICKNTGSKCWLYRCNACLFDVHLNCATGSASIQRSVSAQTPQSQPMFQHQSSLPVHKQQKGLNPMLQNHNSFPHTTQAWTKPAPPTGYNFAPNQQPNYYPMNNNNPAFVAPALRVQQTNQQPNYYAMPMNNNQPAFGAPAMGVPTMGVQQTNFQNQPANFQNQPSMGVLMAQGFCEGMGQQAGQTFMQGILGSAASLGGGNGNVDASSGSFFGVDESSSGCGDTFSME</sequence>